<evidence type="ECO:0000259" key="8">
    <source>
        <dbReference type="PROSITE" id="PS50071"/>
    </source>
</evidence>
<keyword evidence="4 6" id="KW-0371">Homeobox</keyword>
<keyword evidence="5 6" id="KW-0539">Nucleus</keyword>
<evidence type="ECO:0000256" key="1">
    <source>
        <dbReference type="ARBA" id="ARBA00004123"/>
    </source>
</evidence>
<sequence length="535" mass="56295">MSPLPTFLCSQIKLRTMLLQVAVSSPSPVAASSSAPPPAGSPPVVAPVPSAAAAPGRCCDSGRPLYTDPITGQSVCTCQYDPQTHLLNYQRLATAGLPLSMYSAPYGEQMAAYFPSLGAADQPPFYAAPGGLDLKDNLAGAPPGWPYPSVYHHYDAAFGGYPFNGYGMDLNGARRKNATRETTSTLKAWLNEHKKNPYPTKGEKIMLAIITKMTLTQVSTWFANARRRLKKENKMTWEPRNRVEDDDNNNDDDDRPSRKDGKDHLDSKDSGTASSEDGERPHHRLDMMSRPPRPDTGTGSDWSDARPDSGPDSPEYLYEKSQHLLHHPSVKLPPGSPPSDGVPKPRIWSLADMASKENDHHIPAHHPVSAFYAGKLVPSAAIAARAAAAGLAQPPHHRCTRGPAPPHPDFYRLYSNAAHLHGGDVALLESYSRQFGAGNTAPLSVLSKAAAAAAAGSAVAAAGFLNGVTPIPPHSSASSSSSSMEHQLQSAGLLTKVAGGGSPPPPHTSLPAAATTPGKGSPPSSNGGAAAAAKA</sequence>
<dbReference type="GO" id="GO:0000978">
    <property type="term" value="F:RNA polymerase II cis-regulatory region sequence-specific DNA binding"/>
    <property type="evidence" value="ECO:0007669"/>
    <property type="project" value="TreeGrafter"/>
</dbReference>
<dbReference type="OrthoDB" id="5399138at2759"/>
<dbReference type="InterPro" id="IPR008422">
    <property type="entry name" value="KN_HD"/>
</dbReference>
<feature type="compositionally biased region" description="Low complexity" evidence="7">
    <location>
        <begin position="514"/>
        <end position="535"/>
    </location>
</feature>
<dbReference type="PANTHER" id="PTHR11211">
    <property type="entry name" value="IROQUOIS-CLASS HOMEODOMAIN PROTEIN IRX"/>
    <property type="match status" value="1"/>
</dbReference>
<keyword evidence="10" id="KW-1185">Reference proteome</keyword>
<dbReference type="EMBL" id="CADEPI010000013">
    <property type="protein sequence ID" value="CAB3363803.1"/>
    <property type="molecule type" value="Genomic_DNA"/>
</dbReference>
<feature type="domain" description="Homeobox" evidence="8">
    <location>
        <begin position="169"/>
        <end position="232"/>
    </location>
</feature>
<accession>A0A8S1C3G9</accession>
<dbReference type="AlphaFoldDB" id="A0A8S1C3G9"/>
<feature type="compositionally biased region" description="Basic and acidic residues" evidence="7">
    <location>
        <begin position="233"/>
        <end position="243"/>
    </location>
</feature>
<evidence type="ECO:0000256" key="3">
    <source>
        <dbReference type="ARBA" id="ARBA00023125"/>
    </source>
</evidence>
<dbReference type="InterPro" id="IPR003893">
    <property type="entry name" value="Iroquois_homeo"/>
</dbReference>
<comment type="subcellular location">
    <subcellularLocation>
        <location evidence="1 6">Nucleus</location>
    </subcellularLocation>
</comment>
<evidence type="ECO:0000256" key="7">
    <source>
        <dbReference type="SAM" id="MobiDB-lite"/>
    </source>
</evidence>
<dbReference type="Pfam" id="PF05920">
    <property type="entry name" value="Homeobox_KN"/>
    <property type="match status" value="1"/>
</dbReference>
<evidence type="ECO:0000256" key="5">
    <source>
        <dbReference type="ARBA" id="ARBA00023242"/>
    </source>
</evidence>
<dbReference type="PROSITE" id="PS00027">
    <property type="entry name" value="HOMEOBOX_1"/>
    <property type="match status" value="1"/>
</dbReference>
<feature type="compositionally biased region" description="Basic and acidic residues" evidence="7">
    <location>
        <begin position="255"/>
        <end position="269"/>
    </location>
</feature>
<dbReference type="SMART" id="SM00389">
    <property type="entry name" value="HOX"/>
    <property type="match status" value="1"/>
</dbReference>
<proteinExistence type="inferred from homology"/>
<feature type="DNA-binding region" description="Homeobox" evidence="6">
    <location>
        <begin position="171"/>
        <end position="233"/>
    </location>
</feature>
<evidence type="ECO:0000256" key="4">
    <source>
        <dbReference type="ARBA" id="ARBA00023155"/>
    </source>
</evidence>
<gene>
    <name evidence="9" type="ORF">CLODIP_2_CD10025</name>
</gene>
<dbReference type="GO" id="GO:0045926">
    <property type="term" value="P:negative regulation of growth"/>
    <property type="evidence" value="ECO:0007669"/>
    <property type="project" value="UniProtKB-ARBA"/>
</dbReference>
<dbReference type="Gene3D" id="1.10.10.60">
    <property type="entry name" value="Homeodomain-like"/>
    <property type="match status" value="1"/>
</dbReference>
<dbReference type="Proteomes" id="UP000494165">
    <property type="component" value="Unassembled WGS sequence"/>
</dbReference>
<dbReference type="SMART" id="SM00548">
    <property type="entry name" value="IRO"/>
    <property type="match status" value="1"/>
</dbReference>
<evidence type="ECO:0000313" key="10">
    <source>
        <dbReference type="Proteomes" id="UP000494165"/>
    </source>
</evidence>
<comment type="caution">
    <text evidence="9">The sequence shown here is derived from an EMBL/GenBank/DDBJ whole genome shotgun (WGS) entry which is preliminary data.</text>
</comment>
<dbReference type="InterPro" id="IPR009057">
    <property type="entry name" value="Homeodomain-like_sf"/>
</dbReference>
<feature type="compositionally biased region" description="Basic and acidic residues" evidence="7">
    <location>
        <begin position="277"/>
        <end position="287"/>
    </location>
</feature>
<keyword evidence="3 6" id="KW-0238">DNA-binding</keyword>
<dbReference type="GO" id="GO:0045317">
    <property type="term" value="P:equator specification"/>
    <property type="evidence" value="ECO:0007669"/>
    <property type="project" value="UniProtKB-ARBA"/>
</dbReference>
<name>A0A8S1C3G9_9INSE</name>
<feature type="compositionally biased region" description="Acidic residues" evidence="7">
    <location>
        <begin position="244"/>
        <end position="254"/>
    </location>
</feature>
<organism evidence="9 10">
    <name type="scientific">Cloeon dipterum</name>
    <dbReference type="NCBI Taxonomy" id="197152"/>
    <lineage>
        <taxon>Eukaryota</taxon>
        <taxon>Metazoa</taxon>
        <taxon>Ecdysozoa</taxon>
        <taxon>Arthropoda</taxon>
        <taxon>Hexapoda</taxon>
        <taxon>Insecta</taxon>
        <taxon>Pterygota</taxon>
        <taxon>Palaeoptera</taxon>
        <taxon>Ephemeroptera</taxon>
        <taxon>Pisciforma</taxon>
        <taxon>Baetidae</taxon>
        <taxon>Cloeon</taxon>
    </lineage>
</organism>
<dbReference type="SUPFAM" id="SSF46689">
    <property type="entry name" value="Homeodomain-like"/>
    <property type="match status" value="1"/>
</dbReference>
<dbReference type="GO" id="GO:0007474">
    <property type="term" value="P:imaginal disc-derived wing vein specification"/>
    <property type="evidence" value="ECO:0007669"/>
    <property type="project" value="UniProtKB-ARBA"/>
</dbReference>
<dbReference type="PROSITE" id="PS50071">
    <property type="entry name" value="HOMEOBOX_2"/>
    <property type="match status" value="1"/>
</dbReference>
<evidence type="ECO:0000256" key="6">
    <source>
        <dbReference type="PROSITE-ProRule" id="PRU00108"/>
    </source>
</evidence>
<feature type="region of interest" description="Disordered" evidence="7">
    <location>
        <begin position="473"/>
        <end position="535"/>
    </location>
</feature>
<protein>
    <recommendedName>
        <fullName evidence="8">Homeobox domain-containing protein</fullName>
    </recommendedName>
</protein>
<evidence type="ECO:0000313" key="9">
    <source>
        <dbReference type="EMBL" id="CAB3363803.1"/>
    </source>
</evidence>
<reference evidence="9 10" key="1">
    <citation type="submission" date="2020-04" db="EMBL/GenBank/DDBJ databases">
        <authorList>
            <person name="Alioto T."/>
            <person name="Alioto T."/>
            <person name="Gomez Garrido J."/>
        </authorList>
    </citation>
    <scope>NUCLEOTIDE SEQUENCE [LARGE SCALE GENOMIC DNA]</scope>
</reference>
<dbReference type="GO" id="GO:0000981">
    <property type="term" value="F:DNA-binding transcription factor activity, RNA polymerase II-specific"/>
    <property type="evidence" value="ECO:0007669"/>
    <property type="project" value="InterPro"/>
</dbReference>
<dbReference type="InterPro" id="IPR001356">
    <property type="entry name" value="HD"/>
</dbReference>
<dbReference type="InterPro" id="IPR017970">
    <property type="entry name" value="Homeobox_CS"/>
</dbReference>
<dbReference type="CDD" id="cd00086">
    <property type="entry name" value="homeodomain"/>
    <property type="match status" value="1"/>
</dbReference>
<dbReference type="PANTHER" id="PTHR11211:SF40">
    <property type="entry name" value="MIRROR, ISOFORM C"/>
    <property type="match status" value="1"/>
</dbReference>
<feature type="region of interest" description="Disordered" evidence="7">
    <location>
        <begin position="233"/>
        <end position="316"/>
    </location>
</feature>
<dbReference type="GO" id="GO:0048468">
    <property type="term" value="P:cell development"/>
    <property type="evidence" value="ECO:0007669"/>
    <property type="project" value="TreeGrafter"/>
</dbReference>
<dbReference type="GO" id="GO:0005634">
    <property type="term" value="C:nucleus"/>
    <property type="evidence" value="ECO:0007669"/>
    <property type="project" value="UniProtKB-SubCell"/>
</dbReference>
<dbReference type="GO" id="GO:0042693">
    <property type="term" value="P:muscle cell fate commitment"/>
    <property type="evidence" value="ECO:0007669"/>
    <property type="project" value="UniProtKB-ARBA"/>
</dbReference>
<dbReference type="FunFam" id="1.10.10.60:FF:000003">
    <property type="entry name" value="Iroquois-class homeobox protein IRX"/>
    <property type="match status" value="1"/>
</dbReference>
<comment type="similarity">
    <text evidence="2">Belongs to the TALE/IRO homeobox family.</text>
</comment>
<evidence type="ECO:0000256" key="2">
    <source>
        <dbReference type="ARBA" id="ARBA00008446"/>
    </source>
</evidence>
<dbReference type="GO" id="GO:0030182">
    <property type="term" value="P:neuron differentiation"/>
    <property type="evidence" value="ECO:0007669"/>
    <property type="project" value="TreeGrafter"/>
</dbReference>